<protein>
    <submittedName>
        <fullName evidence="2">Uncharacterized protein</fullName>
    </submittedName>
</protein>
<name>A0A653CJI7_CALMS</name>
<reference evidence="2 3" key="1">
    <citation type="submission" date="2019-01" db="EMBL/GenBank/DDBJ databases">
        <authorList>
            <person name="Sayadi A."/>
        </authorList>
    </citation>
    <scope>NUCLEOTIDE SEQUENCE [LARGE SCALE GENOMIC DNA]</scope>
</reference>
<dbReference type="OrthoDB" id="6692098at2759"/>
<keyword evidence="3" id="KW-1185">Reference proteome</keyword>
<keyword evidence="1" id="KW-0732">Signal</keyword>
<dbReference type="PANTHER" id="PTHR31649">
    <property type="entry name" value="AGAP009604-PA"/>
    <property type="match status" value="1"/>
</dbReference>
<sequence length="188" mass="20485">MAIRTALLIVGIATLAYGRSNKYTHYYWRDYTGEIPCDAVIGAFNDSGTTIYIGQGWAMYNEAFSLAPVPIVEGERVQKTVISGVPVDVVPLKILCVTSPYPDKWIETNTSGLVAVAEKNQLIPGGIEFHTDPAYNGYNFNLTIGRAQVGGKPKIGKIVSYFGMSVLYLVDGDRIVEALNFEVLAANN</sequence>
<dbReference type="Proteomes" id="UP000410492">
    <property type="component" value="Unassembled WGS sequence"/>
</dbReference>
<gene>
    <name evidence="2" type="ORF">CALMAC_LOCUS9619</name>
</gene>
<dbReference type="PANTHER" id="PTHR31649:SF10">
    <property type="entry name" value="IP19903P-RELATED"/>
    <property type="match status" value="1"/>
</dbReference>
<evidence type="ECO:0000313" key="3">
    <source>
        <dbReference type="Proteomes" id="UP000410492"/>
    </source>
</evidence>
<accession>A0A653CJI7</accession>
<dbReference type="AlphaFoldDB" id="A0A653CJI7"/>
<evidence type="ECO:0000313" key="2">
    <source>
        <dbReference type="EMBL" id="VEN48017.1"/>
    </source>
</evidence>
<proteinExistence type="predicted"/>
<evidence type="ECO:0000256" key="1">
    <source>
        <dbReference type="SAM" id="SignalP"/>
    </source>
</evidence>
<dbReference type="EMBL" id="CAACVG010008004">
    <property type="protein sequence ID" value="VEN48017.1"/>
    <property type="molecule type" value="Genomic_DNA"/>
</dbReference>
<feature type="signal peptide" evidence="1">
    <location>
        <begin position="1"/>
        <end position="18"/>
    </location>
</feature>
<organism evidence="2 3">
    <name type="scientific">Callosobruchus maculatus</name>
    <name type="common">Southern cowpea weevil</name>
    <name type="synonym">Pulse bruchid</name>
    <dbReference type="NCBI Taxonomy" id="64391"/>
    <lineage>
        <taxon>Eukaryota</taxon>
        <taxon>Metazoa</taxon>
        <taxon>Ecdysozoa</taxon>
        <taxon>Arthropoda</taxon>
        <taxon>Hexapoda</taxon>
        <taxon>Insecta</taxon>
        <taxon>Pterygota</taxon>
        <taxon>Neoptera</taxon>
        <taxon>Endopterygota</taxon>
        <taxon>Coleoptera</taxon>
        <taxon>Polyphaga</taxon>
        <taxon>Cucujiformia</taxon>
        <taxon>Chrysomeloidea</taxon>
        <taxon>Chrysomelidae</taxon>
        <taxon>Bruchinae</taxon>
        <taxon>Bruchini</taxon>
        <taxon>Callosobruchus</taxon>
    </lineage>
</organism>
<feature type="chain" id="PRO_5024837078" evidence="1">
    <location>
        <begin position="19"/>
        <end position="188"/>
    </location>
</feature>